<reference evidence="1" key="1">
    <citation type="submission" date="2017-04" db="EMBL/GenBank/DDBJ databases">
        <authorList>
            <person name="Varghese N."/>
            <person name="Submissions S."/>
        </authorList>
    </citation>
    <scope>NUCLEOTIDE SEQUENCE</scope>
    <source>
        <strain evidence="1">WTE2008</strain>
    </source>
</reference>
<proteinExistence type="predicted"/>
<protein>
    <submittedName>
        <fullName evidence="1">Pyrimidine-nucleoside phosphorylase</fullName>
    </submittedName>
</protein>
<organism evidence="1 2">
    <name type="scientific">Aristaeella lactis</name>
    <dbReference type="NCBI Taxonomy" id="3046383"/>
    <lineage>
        <taxon>Bacteria</taxon>
        <taxon>Bacillati</taxon>
        <taxon>Bacillota</taxon>
        <taxon>Clostridia</taxon>
        <taxon>Eubacteriales</taxon>
        <taxon>Aristaeellaceae</taxon>
        <taxon>Aristaeella</taxon>
    </lineage>
</organism>
<sequence length="468" mass="49060">MKADIRATDIGLFFLSETKGDFRMTMVEIIEKKKFGRELTKEEITFFAQAAADHSVPDYQLSALLMAIRLNGMTDQETTDLTLAMRDSGDIADLSGIPGIKVDKHSTGGVGDTTTLVLAPLVAACGAPVAKMSGRGLGHTGGTLDKLESIPGLSVGLPVEDFIRQVKEIGVAVVGQTGHLAPADKTLYSLRDVTSTVDSLPLIVSSILSKKLAAGSDAIVLDVKTGSGAIMHTLEDSLALAQNMVRVGELAGKPIVALVSGMDQPLGTHVGNALEVKEAIDILAGRAGGDLLEVSLTLGGYMLHLAGKAETPEAGQAMMKQAIDSGTGLEKLKQMIAAQGGDPSVCDDVTRLPQAKVIRPVTCGVSGWVTKMDTMALGLAAQAMGAGRLTADDKLDYSVGFVLQVRIGDRVEADTPLCVLHAKSEEDADRAEAAVRAAITFGQEPCGRVPNFFAVVTKDGIRRLEADE</sequence>
<gene>
    <name evidence="1" type="ORF">SAMN06297397_0012</name>
</gene>
<name>A0AC61PQH7_9FIRM</name>
<comment type="caution">
    <text evidence="1">The sequence shown here is derived from an EMBL/GenBank/DDBJ whole genome shotgun (WGS) entry which is preliminary data.</text>
</comment>
<dbReference type="Proteomes" id="UP000192328">
    <property type="component" value="Unassembled WGS sequence"/>
</dbReference>
<evidence type="ECO:0000313" key="2">
    <source>
        <dbReference type="Proteomes" id="UP000192328"/>
    </source>
</evidence>
<keyword evidence="2" id="KW-1185">Reference proteome</keyword>
<dbReference type="EMBL" id="FWXZ01000010">
    <property type="protein sequence ID" value="SMC92346.1"/>
    <property type="molecule type" value="Genomic_DNA"/>
</dbReference>
<evidence type="ECO:0000313" key="1">
    <source>
        <dbReference type="EMBL" id="SMC92346.1"/>
    </source>
</evidence>
<accession>A0AC61PQH7</accession>